<feature type="compositionally biased region" description="Basic and acidic residues" evidence="1">
    <location>
        <begin position="22"/>
        <end position="33"/>
    </location>
</feature>
<name>A0ABV1V4Z6_9ACTN</name>
<feature type="region of interest" description="Disordered" evidence="1">
    <location>
        <begin position="1"/>
        <end position="60"/>
    </location>
</feature>
<dbReference type="InterPro" id="IPR005149">
    <property type="entry name" value="Tscrpt_reg_PadR_N"/>
</dbReference>
<sequence length="202" mass="22084">MRPYGNGPEHDHGRGHGPCGPGHHDRGEYEGRRAAFGPWGPPFGGPFGRGRGGGRGRARRGDVRASILALLRDRPMHGYEMIQEIGERSGGAWKPSPGSVYPTLQMLEDEGLIVSESEGGKKLFTLTDTGRAEAESGPEAPWEEAGRGVDWETVNEIRQAGFGLMEAFGQVWRTGDAEQRRKAVAVINEARKKLYLILADEH</sequence>
<dbReference type="Pfam" id="PF03551">
    <property type="entry name" value="PadR"/>
    <property type="match status" value="1"/>
</dbReference>
<evidence type="ECO:0000313" key="4">
    <source>
        <dbReference type="Proteomes" id="UP001445472"/>
    </source>
</evidence>
<dbReference type="InterPro" id="IPR036390">
    <property type="entry name" value="WH_DNA-bd_sf"/>
</dbReference>
<proteinExistence type="predicted"/>
<feature type="domain" description="Transcription regulator PadR N-terminal" evidence="2">
    <location>
        <begin position="67"/>
        <end position="135"/>
    </location>
</feature>
<dbReference type="PANTHER" id="PTHR43252">
    <property type="entry name" value="TRANSCRIPTIONAL REGULATOR YQJI"/>
    <property type="match status" value="1"/>
</dbReference>
<gene>
    <name evidence="3" type="ORF">ABT276_33415</name>
</gene>
<dbReference type="CDD" id="cd00090">
    <property type="entry name" value="HTH_ARSR"/>
    <property type="match status" value="1"/>
</dbReference>
<evidence type="ECO:0000259" key="2">
    <source>
        <dbReference type="Pfam" id="PF03551"/>
    </source>
</evidence>
<dbReference type="InterPro" id="IPR036388">
    <property type="entry name" value="WH-like_DNA-bd_sf"/>
</dbReference>
<protein>
    <submittedName>
        <fullName evidence="3">PadR family transcriptional regulator</fullName>
    </submittedName>
</protein>
<dbReference type="PANTHER" id="PTHR43252:SF2">
    <property type="entry name" value="TRANSCRIPTION REGULATOR, PADR-LIKE FAMILY"/>
    <property type="match status" value="1"/>
</dbReference>
<reference evidence="3 4" key="1">
    <citation type="submission" date="2024-06" db="EMBL/GenBank/DDBJ databases">
        <title>The Natural Products Discovery Center: Release of the First 8490 Sequenced Strains for Exploring Actinobacteria Biosynthetic Diversity.</title>
        <authorList>
            <person name="Kalkreuter E."/>
            <person name="Kautsar S.A."/>
            <person name="Yang D."/>
            <person name="Bader C.D."/>
            <person name="Teijaro C.N."/>
            <person name="Fluegel L."/>
            <person name="Davis C.M."/>
            <person name="Simpson J.R."/>
            <person name="Lauterbach L."/>
            <person name="Steele A.D."/>
            <person name="Gui C."/>
            <person name="Meng S."/>
            <person name="Li G."/>
            <person name="Viehrig K."/>
            <person name="Ye F."/>
            <person name="Su P."/>
            <person name="Kiefer A.F."/>
            <person name="Nichols A."/>
            <person name="Cepeda A.J."/>
            <person name="Yan W."/>
            <person name="Fan B."/>
            <person name="Jiang Y."/>
            <person name="Adhikari A."/>
            <person name="Zheng C.-J."/>
            <person name="Schuster L."/>
            <person name="Cowan T.M."/>
            <person name="Smanski M.J."/>
            <person name="Chevrette M.G."/>
            <person name="De Carvalho L.P.S."/>
            <person name="Shen B."/>
        </authorList>
    </citation>
    <scope>NUCLEOTIDE SEQUENCE [LARGE SCALE GENOMIC DNA]</scope>
    <source>
        <strain evidence="3 4">NPDC000837</strain>
    </source>
</reference>
<evidence type="ECO:0000256" key="1">
    <source>
        <dbReference type="SAM" id="MobiDB-lite"/>
    </source>
</evidence>
<evidence type="ECO:0000313" key="3">
    <source>
        <dbReference type="EMBL" id="MER6618115.1"/>
    </source>
</evidence>
<accession>A0ABV1V4Z6</accession>
<dbReference type="Proteomes" id="UP001445472">
    <property type="component" value="Unassembled WGS sequence"/>
</dbReference>
<comment type="caution">
    <text evidence="3">The sequence shown here is derived from an EMBL/GenBank/DDBJ whole genome shotgun (WGS) entry which is preliminary data.</text>
</comment>
<keyword evidence="4" id="KW-1185">Reference proteome</keyword>
<dbReference type="EMBL" id="JBEPBX010000051">
    <property type="protein sequence ID" value="MER6618115.1"/>
    <property type="molecule type" value="Genomic_DNA"/>
</dbReference>
<dbReference type="InterPro" id="IPR011991">
    <property type="entry name" value="ArsR-like_HTH"/>
</dbReference>
<dbReference type="RefSeq" id="WP_351979058.1">
    <property type="nucleotide sequence ID" value="NZ_JBEPBX010000051.1"/>
</dbReference>
<dbReference type="SUPFAM" id="SSF46785">
    <property type="entry name" value="Winged helix' DNA-binding domain"/>
    <property type="match status" value="1"/>
</dbReference>
<organism evidence="3 4">
    <name type="scientific">Streptomyces xantholiticus</name>
    <dbReference type="NCBI Taxonomy" id="68285"/>
    <lineage>
        <taxon>Bacteria</taxon>
        <taxon>Bacillati</taxon>
        <taxon>Actinomycetota</taxon>
        <taxon>Actinomycetes</taxon>
        <taxon>Kitasatosporales</taxon>
        <taxon>Streptomycetaceae</taxon>
        <taxon>Streptomyces</taxon>
    </lineage>
</organism>
<dbReference type="Gene3D" id="1.10.10.10">
    <property type="entry name" value="Winged helix-like DNA-binding domain superfamily/Winged helix DNA-binding domain"/>
    <property type="match status" value="1"/>
</dbReference>